<dbReference type="EMBL" id="MUTJ01000109">
    <property type="protein sequence ID" value="ONU74037.1"/>
    <property type="molecule type" value="Genomic_DNA"/>
</dbReference>
<evidence type="ECO:0000313" key="2">
    <source>
        <dbReference type="Proteomes" id="UP000188543"/>
    </source>
</evidence>
<proteinExistence type="predicted"/>
<reference evidence="1 2" key="1">
    <citation type="submission" date="2016-08" db="EMBL/GenBank/DDBJ databases">
        <authorList>
            <person name="Seilhamer J.J."/>
        </authorList>
    </citation>
    <scope>NUCLEOTIDE SEQUENCE [LARGE SCALE GENOMIC DNA]</scope>
    <source>
        <strain evidence="1 2">VC14762</strain>
    </source>
</reference>
<dbReference type="RefSeq" id="WP_077020439.1">
    <property type="nucleotide sequence ID" value="NZ_CADETK010000016.1"/>
</dbReference>
<accession>A0A1V2VR34</accession>
<comment type="caution">
    <text evidence="1">The sequence shown here is derived from an EMBL/GenBank/DDBJ whole genome shotgun (WGS) entry which is preliminary data.</text>
</comment>
<gene>
    <name evidence="1" type="ORF">A8E72_39310</name>
</gene>
<dbReference type="OrthoDB" id="9063572at2"/>
<name>A0A1V2VR34_9BURK</name>
<sequence>MSLTPLPALLDATLRTVARRYRLPPLERASSLTDATNPATALAIVIEEARRVRADGHAPGADLRQRFIDALARMIRDAMDPSSGDPSFQASVLRHDAPNVREYASLSAHAEQDRRALHFAVNAIAHPAKLERSAQAWQRDGLARLHAAATAASWAELHAALAQLLALPEMATDAAFEQDIVKLKDSPALERMLRLDALAADEDVRRYRALWVRQGPLVGSTVAVAQGAASQQRGAAVEALAAQALDALARRLDAVDAQRTYRVVTSMRVPSSIPGRHDRAKTEWDAILLERARGSDPASPWNVRFLVEAKASADAATTDLPRLLRGLTLLAQAAPDTVYAFETHQGTVHVHGASLHALTTDETTLPREVLYCCDASADTTPRLLGAASRMQLLSAQASLEYASALAQQPDADPDGLGVIWHALLTLPQWQAVLHQYPSLRQVRELMVAIDDLRAAIEDIDEGGIASSVCA</sequence>
<dbReference type="Proteomes" id="UP000188543">
    <property type="component" value="Unassembled WGS sequence"/>
</dbReference>
<evidence type="ECO:0000313" key="1">
    <source>
        <dbReference type="EMBL" id="ONU74037.1"/>
    </source>
</evidence>
<organism evidence="1 2">
    <name type="scientific">Burkholderia cenocepacia</name>
    <dbReference type="NCBI Taxonomy" id="95486"/>
    <lineage>
        <taxon>Bacteria</taxon>
        <taxon>Pseudomonadati</taxon>
        <taxon>Pseudomonadota</taxon>
        <taxon>Betaproteobacteria</taxon>
        <taxon>Burkholderiales</taxon>
        <taxon>Burkholderiaceae</taxon>
        <taxon>Burkholderia</taxon>
        <taxon>Burkholderia cepacia complex</taxon>
    </lineage>
</organism>
<protein>
    <submittedName>
        <fullName evidence="1">3-deoxy-D-arabino-heptulosonate 7-phosphate synthase</fullName>
    </submittedName>
</protein>
<dbReference type="AlphaFoldDB" id="A0A1V2VR34"/>